<evidence type="ECO:0000313" key="2">
    <source>
        <dbReference type="Proteomes" id="UP001054945"/>
    </source>
</evidence>
<gene>
    <name evidence="1" type="ORF">CEXT_653381</name>
</gene>
<dbReference type="Proteomes" id="UP001054945">
    <property type="component" value="Unassembled WGS sequence"/>
</dbReference>
<proteinExistence type="predicted"/>
<keyword evidence="2" id="KW-1185">Reference proteome</keyword>
<comment type="caution">
    <text evidence="1">The sequence shown here is derived from an EMBL/GenBank/DDBJ whole genome shotgun (WGS) entry which is preliminary data.</text>
</comment>
<accession>A0AAV4WBR8</accession>
<organism evidence="1 2">
    <name type="scientific">Caerostris extrusa</name>
    <name type="common">Bark spider</name>
    <name type="synonym">Caerostris bankana</name>
    <dbReference type="NCBI Taxonomy" id="172846"/>
    <lineage>
        <taxon>Eukaryota</taxon>
        <taxon>Metazoa</taxon>
        <taxon>Ecdysozoa</taxon>
        <taxon>Arthropoda</taxon>
        <taxon>Chelicerata</taxon>
        <taxon>Arachnida</taxon>
        <taxon>Araneae</taxon>
        <taxon>Araneomorphae</taxon>
        <taxon>Entelegynae</taxon>
        <taxon>Araneoidea</taxon>
        <taxon>Araneidae</taxon>
        <taxon>Caerostris</taxon>
    </lineage>
</organism>
<reference evidence="1 2" key="1">
    <citation type="submission" date="2021-06" db="EMBL/GenBank/DDBJ databases">
        <title>Caerostris extrusa draft genome.</title>
        <authorList>
            <person name="Kono N."/>
            <person name="Arakawa K."/>
        </authorList>
    </citation>
    <scope>NUCLEOTIDE SEQUENCE [LARGE SCALE GENOMIC DNA]</scope>
</reference>
<name>A0AAV4WBR8_CAEEX</name>
<sequence length="266" mass="29574">MLLSEIRTNNIIPIPSAVCSKKPLTWLCRASISVCSGRDIDRHVQVCRPNNKMSSAGKDRRPRIGLSVFICLIRPIVTHIVLSEMRTNNIIPIPPAVCSKKPLTRLHRAAIYVCSGQDIDRHAQVSRPNNKIASAGRTGRPGIGLSQQEASNMDMSSLYFSVCFGRDIDRRVQISKPNNKMSSAGKDMRPRIGLSVFICSIRPLVRRKKPLTRLCRATIYVCSGQDVDRHAQVSRPNNKIASAGKDRRPGIGLSVFICSIRPIVRR</sequence>
<protein>
    <submittedName>
        <fullName evidence="1">Uncharacterized protein</fullName>
    </submittedName>
</protein>
<dbReference type="AlphaFoldDB" id="A0AAV4WBR8"/>
<evidence type="ECO:0000313" key="1">
    <source>
        <dbReference type="EMBL" id="GIY80410.1"/>
    </source>
</evidence>
<dbReference type="EMBL" id="BPLR01016008">
    <property type="protein sequence ID" value="GIY80410.1"/>
    <property type="molecule type" value="Genomic_DNA"/>
</dbReference>